<dbReference type="Proteomes" id="UP001175000">
    <property type="component" value="Unassembled WGS sequence"/>
</dbReference>
<accession>A0AA40C066</accession>
<feature type="region of interest" description="Disordered" evidence="1">
    <location>
        <begin position="289"/>
        <end position="316"/>
    </location>
</feature>
<dbReference type="PANTHER" id="PTHR38166">
    <property type="entry name" value="C2H2-TYPE DOMAIN-CONTAINING PROTEIN-RELATED"/>
    <property type="match status" value="1"/>
</dbReference>
<feature type="compositionally biased region" description="Basic and acidic residues" evidence="1">
    <location>
        <begin position="289"/>
        <end position="308"/>
    </location>
</feature>
<protein>
    <recommendedName>
        <fullName evidence="4">C2H2-type domain-containing protein</fullName>
    </recommendedName>
</protein>
<feature type="region of interest" description="Disordered" evidence="1">
    <location>
        <begin position="1"/>
        <end position="85"/>
    </location>
</feature>
<evidence type="ECO:0000313" key="2">
    <source>
        <dbReference type="EMBL" id="KAK0620496.1"/>
    </source>
</evidence>
<evidence type="ECO:0008006" key="4">
    <source>
        <dbReference type="Google" id="ProtNLM"/>
    </source>
</evidence>
<feature type="compositionally biased region" description="Polar residues" evidence="1">
    <location>
        <begin position="19"/>
        <end position="43"/>
    </location>
</feature>
<reference evidence="2" key="1">
    <citation type="submission" date="2023-06" db="EMBL/GenBank/DDBJ databases">
        <title>Genome-scale phylogeny and comparative genomics of the fungal order Sordariales.</title>
        <authorList>
            <consortium name="Lawrence Berkeley National Laboratory"/>
            <person name="Hensen N."/>
            <person name="Bonometti L."/>
            <person name="Westerberg I."/>
            <person name="Brannstrom I.O."/>
            <person name="Guillou S."/>
            <person name="Cros-Aarteil S."/>
            <person name="Calhoun S."/>
            <person name="Haridas S."/>
            <person name="Kuo A."/>
            <person name="Mondo S."/>
            <person name="Pangilinan J."/>
            <person name="Riley R."/>
            <person name="Labutti K."/>
            <person name="Andreopoulos B."/>
            <person name="Lipzen A."/>
            <person name="Chen C."/>
            <person name="Yanf M."/>
            <person name="Daum C."/>
            <person name="Ng V."/>
            <person name="Clum A."/>
            <person name="Steindorff A."/>
            <person name="Ohm R."/>
            <person name="Martin F."/>
            <person name="Silar P."/>
            <person name="Natvig D."/>
            <person name="Lalanne C."/>
            <person name="Gautier V."/>
            <person name="Ament-Velasquez S.L."/>
            <person name="Kruys A."/>
            <person name="Hutchinson M.I."/>
            <person name="Powell A.J."/>
            <person name="Barry K."/>
            <person name="Miller A.N."/>
            <person name="Grigoriev I.V."/>
            <person name="Debuchy R."/>
            <person name="Gladieux P."/>
            <person name="Thoren M.H."/>
            <person name="Johannesson H."/>
        </authorList>
    </citation>
    <scope>NUCLEOTIDE SEQUENCE</scope>
    <source>
        <strain evidence="2">CBS 606.72</strain>
    </source>
</reference>
<keyword evidence="3" id="KW-1185">Reference proteome</keyword>
<dbReference type="PANTHER" id="PTHR38166:SF1">
    <property type="entry name" value="C2H2-TYPE DOMAIN-CONTAINING PROTEIN"/>
    <property type="match status" value="1"/>
</dbReference>
<feature type="compositionally biased region" description="Basic and acidic residues" evidence="1">
    <location>
        <begin position="8"/>
        <end position="18"/>
    </location>
</feature>
<comment type="caution">
    <text evidence="2">The sequence shown here is derived from an EMBL/GenBank/DDBJ whole genome shotgun (WGS) entry which is preliminary data.</text>
</comment>
<sequence>MRALCQHLDSKIFQHADNNENGDPGNSSAQQEVPGSGDATTGPSALGRDYRQAERHTRGGDDGHGGDGDENDGDNRRRKLKVPAELAEERPKFACPYYKRNPRKYGKWTSCPGPGWDEVHRVKSHLYKRHALPPQCPRCWEPFRSEDAVREHLQQETACVKQENQMTLTGFTKEQERMLRSRKRVRPGTGEADKWREMYRILFPDDDIEKMPNPYYENTQDDSMARAQGIESYAVFLRREMPALVRRELESMFQNELRTVEESLRPQIEQMVIGLQPRLLRMFQQSISAEEREPDLRPDQGDAPHDDSSGDQGLAGGLEVPIFEEEPSFPLGYDELMDGIGDMEDLPLGDELVPGFDINFDGILDADCMDPSLTFLEHQS</sequence>
<proteinExistence type="predicted"/>
<evidence type="ECO:0000313" key="3">
    <source>
        <dbReference type="Proteomes" id="UP001175000"/>
    </source>
</evidence>
<evidence type="ECO:0000256" key="1">
    <source>
        <dbReference type="SAM" id="MobiDB-lite"/>
    </source>
</evidence>
<dbReference type="AlphaFoldDB" id="A0AA40C066"/>
<gene>
    <name evidence="2" type="ORF">B0T14DRAFT_481438</name>
</gene>
<organism evidence="2 3">
    <name type="scientific">Immersiella caudata</name>
    <dbReference type="NCBI Taxonomy" id="314043"/>
    <lineage>
        <taxon>Eukaryota</taxon>
        <taxon>Fungi</taxon>
        <taxon>Dikarya</taxon>
        <taxon>Ascomycota</taxon>
        <taxon>Pezizomycotina</taxon>
        <taxon>Sordariomycetes</taxon>
        <taxon>Sordariomycetidae</taxon>
        <taxon>Sordariales</taxon>
        <taxon>Lasiosphaeriaceae</taxon>
        <taxon>Immersiella</taxon>
    </lineage>
</organism>
<name>A0AA40C066_9PEZI</name>
<feature type="compositionally biased region" description="Basic and acidic residues" evidence="1">
    <location>
        <begin position="48"/>
        <end position="67"/>
    </location>
</feature>
<dbReference type="EMBL" id="JAULSU010000004">
    <property type="protein sequence ID" value="KAK0620496.1"/>
    <property type="molecule type" value="Genomic_DNA"/>
</dbReference>